<reference evidence="1" key="2">
    <citation type="submission" date="2025-09" db="UniProtKB">
        <authorList>
            <consortium name="Ensembl"/>
        </authorList>
    </citation>
    <scope>IDENTIFICATION</scope>
</reference>
<protein>
    <submittedName>
        <fullName evidence="1">Uncharacterized protein</fullName>
    </submittedName>
</protein>
<accession>A0A8C5PHP1</accession>
<evidence type="ECO:0000313" key="1">
    <source>
        <dbReference type="Ensembl" id="ENSLLEP00000022939.1"/>
    </source>
</evidence>
<dbReference type="OrthoDB" id="9836997at2759"/>
<dbReference type="GeneTree" id="ENSGT01040000244210"/>
<dbReference type="AlphaFoldDB" id="A0A8C5PHP1"/>
<organism evidence="1 2">
    <name type="scientific">Leptobrachium leishanense</name>
    <name type="common">Leishan spiny toad</name>
    <dbReference type="NCBI Taxonomy" id="445787"/>
    <lineage>
        <taxon>Eukaryota</taxon>
        <taxon>Metazoa</taxon>
        <taxon>Chordata</taxon>
        <taxon>Craniata</taxon>
        <taxon>Vertebrata</taxon>
        <taxon>Euteleostomi</taxon>
        <taxon>Amphibia</taxon>
        <taxon>Batrachia</taxon>
        <taxon>Anura</taxon>
        <taxon>Pelobatoidea</taxon>
        <taxon>Megophryidae</taxon>
        <taxon>Leptobrachium</taxon>
    </lineage>
</organism>
<reference evidence="1" key="1">
    <citation type="submission" date="2025-08" db="UniProtKB">
        <authorList>
            <consortium name="Ensembl"/>
        </authorList>
    </citation>
    <scope>IDENTIFICATION</scope>
</reference>
<evidence type="ECO:0000313" key="2">
    <source>
        <dbReference type="Proteomes" id="UP000694569"/>
    </source>
</evidence>
<name>A0A8C5PHP1_9ANUR</name>
<dbReference type="Proteomes" id="UP000694569">
    <property type="component" value="Unplaced"/>
</dbReference>
<sequence>MSLARATLAVSPLAQCIPKPPKGDIIPYMGSQAQPTPFSCLLRRPSVQTTCSGQCCCTVVCTLVRLGMGQHRHGFKGEHRLLQWDRDDRRTSQWCREGNLVRPNLGRTGWPVLEFNRFLQTSSPLQYS</sequence>
<keyword evidence="2" id="KW-1185">Reference proteome</keyword>
<proteinExistence type="predicted"/>
<dbReference type="Ensembl" id="ENSLLET00000023815.1">
    <property type="protein sequence ID" value="ENSLLEP00000022939.1"/>
    <property type="gene ID" value="ENSLLEG00000014544.1"/>
</dbReference>